<evidence type="ECO:0000313" key="4">
    <source>
        <dbReference type="Proteomes" id="UP000032180"/>
    </source>
</evidence>
<protein>
    <submittedName>
        <fullName evidence="3">Uncharacterized protein</fullName>
    </submittedName>
</protein>
<feature type="coiled-coil region" evidence="1">
    <location>
        <begin position="19"/>
        <end position="101"/>
    </location>
</feature>
<evidence type="ECO:0000256" key="2">
    <source>
        <dbReference type="SAM" id="MobiDB-lite"/>
    </source>
</evidence>
<sequence length="412" mass="46765">MRSASNPGNARTIPCAVKLAKLTEEVQKLLAKCKELRSRLEASERDKVALQSESKATPLLLAAAESLVTVSAERDRLKEKLEKSEKAGEKFRQELEEYRWKTQAQFQSFVEQIRCSMRKTLMQVLERLKATPAELKRQCDEAIATGSHLALAVVKSLNPHIDLKAVKEALADRHQITIKPFAADKQQSSAHAPIGDDDETDPRQPRRKRTKTLYAFSDQPVVESFLGAHSKVMENQRLHAELIKVREEKTALWMKADAKEAIDEEREIQARLTEDEKSNDKVSEPVAVVVESSLTAQQETTIIPPNPEEIALPTVISDTLDPERRRVLCQEIIYKWQLWLSQIEKRRDEIAVRHEKLMDEIAELSKLEEWQAFSKVESAALCSLVSVGTTRRSTSTNPLSKTFRRPTGRINE</sequence>
<evidence type="ECO:0000313" key="3">
    <source>
        <dbReference type="EnsemblPlants" id="LPERR11G14430.1"/>
    </source>
</evidence>
<organism evidence="3 4">
    <name type="scientific">Leersia perrieri</name>
    <dbReference type="NCBI Taxonomy" id="77586"/>
    <lineage>
        <taxon>Eukaryota</taxon>
        <taxon>Viridiplantae</taxon>
        <taxon>Streptophyta</taxon>
        <taxon>Embryophyta</taxon>
        <taxon>Tracheophyta</taxon>
        <taxon>Spermatophyta</taxon>
        <taxon>Magnoliopsida</taxon>
        <taxon>Liliopsida</taxon>
        <taxon>Poales</taxon>
        <taxon>Poaceae</taxon>
        <taxon>BOP clade</taxon>
        <taxon>Oryzoideae</taxon>
        <taxon>Oryzeae</taxon>
        <taxon>Oryzinae</taxon>
        <taxon>Leersia</taxon>
    </lineage>
</organism>
<dbReference type="EnsemblPlants" id="LPERR11G14430.1">
    <property type="protein sequence ID" value="LPERR11G14430.1"/>
    <property type="gene ID" value="LPERR11G14430"/>
</dbReference>
<evidence type="ECO:0000256" key="1">
    <source>
        <dbReference type="SAM" id="Coils"/>
    </source>
</evidence>
<proteinExistence type="predicted"/>
<reference evidence="4" key="2">
    <citation type="submission" date="2013-12" db="EMBL/GenBank/DDBJ databases">
        <authorList>
            <person name="Yu Y."/>
            <person name="Lee S."/>
            <person name="de Baynast K."/>
            <person name="Wissotski M."/>
            <person name="Liu L."/>
            <person name="Talag J."/>
            <person name="Goicoechea J."/>
            <person name="Angelova A."/>
            <person name="Jetty R."/>
            <person name="Kudrna D."/>
            <person name="Golser W."/>
            <person name="Rivera L."/>
            <person name="Zhang J."/>
            <person name="Wing R."/>
        </authorList>
    </citation>
    <scope>NUCLEOTIDE SEQUENCE</scope>
</reference>
<feature type="region of interest" description="Disordered" evidence="2">
    <location>
        <begin position="391"/>
        <end position="412"/>
    </location>
</feature>
<dbReference type="AlphaFoldDB" id="A0A0D9XTI0"/>
<dbReference type="Proteomes" id="UP000032180">
    <property type="component" value="Chromosome 11"/>
</dbReference>
<dbReference type="HOGENOM" id="CLU_667936_0_0_1"/>
<reference evidence="3" key="3">
    <citation type="submission" date="2015-04" db="UniProtKB">
        <authorList>
            <consortium name="EnsemblPlants"/>
        </authorList>
    </citation>
    <scope>IDENTIFICATION</scope>
</reference>
<accession>A0A0D9XTI0</accession>
<keyword evidence="4" id="KW-1185">Reference proteome</keyword>
<dbReference type="Gramene" id="LPERR11G14430.1">
    <property type="protein sequence ID" value="LPERR11G14430.1"/>
    <property type="gene ID" value="LPERR11G14430"/>
</dbReference>
<feature type="region of interest" description="Disordered" evidence="2">
    <location>
        <begin position="180"/>
        <end position="208"/>
    </location>
</feature>
<feature type="compositionally biased region" description="Basic residues" evidence="2">
    <location>
        <begin position="402"/>
        <end position="412"/>
    </location>
</feature>
<reference evidence="3 4" key="1">
    <citation type="submission" date="2012-08" db="EMBL/GenBank/DDBJ databases">
        <title>Oryza genome evolution.</title>
        <authorList>
            <person name="Wing R.A."/>
        </authorList>
    </citation>
    <scope>NUCLEOTIDE SEQUENCE</scope>
</reference>
<keyword evidence="1" id="KW-0175">Coiled coil</keyword>
<name>A0A0D9XTI0_9ORYZ</name>